<gene>
    <name evidence="3" type="ORF">GFD25_11890</name>
    <name evidence="4" type="ORF">GFD25_11895</name>
</gene>
<evidence type="ECO:0000313" key="4">
    <source>
        <dbReference type="EMBL" id="NEG90663.1"/>
    </source>
</evidence>
<dbReference type="AlphaFoldDB" id="A0A6N9Z7N2"/>
<dbReference type="Proteomes" id="UP000469194">
    <property type="component" value="Unassembled WGS sequence"/>
</dbReference>
<dbReference type="RefSeq" id="WP_275575596.1">
    <property type="nucleotide sequence ID" value="NZ_WHZW01000057.1"/>
</dbReference>
<proteinExistence type="predicted"/>
<protein>
    <submittedName>
        <fullName evidence="3">Uncharacterized protein</fullName>
    </submittedName>
</protein>
<accession>A0A6N9Z7N2</accession>
<comment type="caution">
    <text evidence="3">The sequence shown here is derived from an EMBL/GenBank/DDBJ whole genome shotgun (WGS) entry which is preliminary data.</text>
</comment>
<keyword evidence="5" id="KW-1185">Reference proteome</keyword>
<evidence type="ECO:0000313" key="5">
    <source>
        <dbReference type="Proteomes" id="UP000469194"/>
    </source>
</evidence>
<evidence type="ECO:0000256" key="1">
    <source>
        <dbReference type="ARBA" id="ARBA00004328"/>
    </source>
</evidence>
<name>A0A6N9Z7N2_9BIFI</name>
<dbReference type="InterPro" id="IPR022741">
    <property type="entry name" value="Phage_B103_Gp8"/>
</dbReference>
<dbReference type="Pfam" id="PF11133">
    <property type="entry name" value="Phage_head_fibr"/>
    <property type="match status" value="1"/>
</dbReference>
<organism evidence="3 5">
    <name type="scientific">Bifidobacterium aerophilum</name>
    <dbReference type="NCBI Taxonomy" id="1798155"/>
    <lineage>
        <taxon>Bacteria</taxon>
        <taxon>Bacillati</taxon>
        <taxon>Actinomycetota</taxon>
        <taxon>Actinomycetes</taxon>
        <taxon>Bifidobacteriales</taxon>
        <taxon>Bifidobacteriaceae</taxon>
        <taxon>Bifidobacterium</taxon>
    </lineage>
</organism>
<dbReference type="EMBL" id="WHZW01000057">
    <property type="protein sequence ID" value="NEG90663.1"/>
    <property type="molecule type" value="Genomic_DNA"/>
</dbReference>
<evidence type="ECO:0000256" key="2">
    <source>
        <dbReference type="ARBA" id="ARBA00022581"/>
    </source>
</evidence>
<sequence>HHLTSGVTNDARQAVIETQFLDADGNPVDLGGAPAAGSITNAMLAGGITKDKLAAGVIPAAYTLPAATTTALGGVKKGGAVGT</sequence>
<feature type="non-terminal residue" evidence="3">
    <location>
        <position position="1"/>
    </location>
</feature>
<feature type="non-terminal residue" evidence="3">
    <location>
        <position position="83"/>
    </location>
</feature>
<keyword evidence="2" id="KW-0945">Host-virus interaction</keyword>
<dbReference type="EMBL" id="WHZW01000056">
    <property type="protein sequence ID" value="NEG90662.1"/>
    <property type="molecule type" value="Genomic_DNA"/>
</dbReference>
<reference evidence="3 5" key="1">
    <citation type="submission" date="2019-10" db="EMBL/GenBank/DDBJ databases">
        <title>Bifidobacterium from non-human primates.</title>
        <authorList>
            <person name="Modesto M."/>
        </authorList>
    </citation>
    <scope>NUCLEOTIDE SEQUENCE [LARGE SCALE GENOMIC DNA]</scope>
    <source>
        <strain evidence="3 5">TRE17</strain>
    </source>
</reference>
<evidence type="ECO:0000313" key="3">
    <source>
        <dbReference type="EMBL" id="NEG90662.1"/>
    </source>
</evidence>
<comment type="subcellular location">
    <subcellularLocation>
        <location evidence="1">Virion</location>
    </subcellularLocation>
</comment>
<dbReference type="Gene3D" id="6.10.140.1630">
    <property type="match status" value="1"/>
</dbReference>